<keyword evidence="12" id="KW-0067">ATP-binding</keyword>
<evidence type="ECO:0000313" key="19">
    <source>
        <dbReference type="EMBL" id="CAF1241608.1"/>
    </source>
</evidence>
<dbReference type="InterPro" id="IPR038385">
    <property type="entry name" value="Sua5/YwlC_C"/>
</dbReference>
<evidence type="ECO:0000256" key="14">
    <source>
        <dbReference type="ARBA" id="ARBA00029774"/>
    </source>
</evidence>
<evidence type="ECO:0000256" key="5">
    <source>
        <dbReference type="ARBA" id="ARBA00015492"/>
    </source>
</evidence>
<dbReference type="GO" id="GO:0000049">
    <property type="term" value="F:tRNA binding"/>
    <property type="evidence" value="ECO:0007669"/>
    <property type="project" value="TreeGrafter"/>
</dbReference>
<evidence type="ECO:0000313" key="21">
    <source>
        <dbReference type="Proteomes" id="UP000663832"/>
    </source>
</evidence>
<dbReference type="GO" id="GO:0003725">
    <property type="term" value="F:double-stranded RNA binding"/>
    <property type="evidence" value="ECO:0007669"/>
    <property type="project" value="InterPro"/>
</dbReference>
<dbReference type="GO" id="GO:0005737">
    <property type="term" value="C:cytoplasm"/>
    <property type="evidence" value="ECO:0007669"/>
    <property type="project" value="UniProtKB-SubCell"/>
</dbReference>
<comment type="catalytic activity">
    <reaction evidence="16">
        <text>L-threonine + hydrogencarbonate + ATP = L-threonylcarbamoyladenylate + diphosphate + H2O</text>
        <dbReference type="Rhea" id="RHEA:36407"/>
        <dbReference type="ChEBI" id="CHEBI:15377"/>
        <dbReference type="ChEBI" id="CHEBI:17544"/>
        <dbReference type="ChEBI" id="CHEBI:30616"/>
        <dbReference type="ChEBI" id="CHEBI:33019"/>
        <dbReference type="ChEBI" id="CHEBI:57926"/>
        <dbReference type="ChEBI" id="CHEBI:73682"/>
        <dbReference type="EC" id="2.7.7.87"/>
    </reaction>
</comment>
<dbReference type="EMBL" id="CAJNOM010000636">
    <property type="protein sequence ID" value="CAF1528997.1"/>
    <property type="molecule type" value="Genomic_DNA"/>
</dbReference>
<feature type="compositionally biased region" description="Low complexity" evidence="17">
    <location>
        <begin position="245"/>
        <end position="257"/>
    </location>
</feature>
<dbReference type="EC" id="2.3.1.234" evidence="3"/>
<dbReference type="Gene3D" id="3.90.870.10">
    <property type="entry name" value="DHBP synthase"/>
    <property type="match status" value="1"/>
</dbReference>
<evidence type="ECO:0000256" key="6">
    <source>
        <dbReference type="ARBA" id="ARBA00022490"/>
    </source>
</evidence>
<evidence type="ECO:0000256" key="4">
    <source>
        <dbReference type="ARBA" id="ARBA00012584"/>
    </source>
</evidence>
<evidence type="ECO:0000256" key="16">
    <source>
        <dbReference type="ARBA" id="ARBA00048366"/>
    </source>
</evidence>
<dbReference type="InterPro" id="IPR005145">
    <property type="entry name" value="Sua5_C"/>
</dbReference>
<dbReference type="GO" id="GO:0046872">
    <property type="term" value="F:metal ion binding"/>
    <property type="evidence" value="ECO:0007669"/>
    <property type="project" value="UniProtKB-KW"/>
</dbReference>
<dbReference type="InterPro" id="IPR017861">
    <property type="entry name" value="KAE1/TsaD"/>
</dbReference>
<evidence type="ECO:0000313" key="20">
    <source>
        <dbReference type="EMBL" id="CAF1528997.1"/>
    </source>
</evidence>
<keyword evidence="6" id="KW-0963">Cytoplasm</keyword>
<evidence type="ECO:0000256" key="3">
    <source>
        <dbReference type="ARBA" id="ARBA00012156"/>
    </source>
</evidence>
<evidence type="ECO:0000256" key="9">
    <source>
        <dbReference type="ARBA" id="ARBA00022695"/>
    </source>
</evidence>
<dbReference type="GO" id="GO:0006450">
    <property type="term" value="P:regulation of translational fidelity"/>
    <property type="evidence" value="ECO:0007669"/>
    <property type="project" value="TreeGrafter"/>
</dbReference>
<evidence type="ECO:0000259" key="18">
    <source>
        <dbReference type="PROSITE" id="PS51163"/>
    </source>
</evidence>
<evidence type="ECO:0000256" key="8">
    <source>
        <dbReference type="ARBA" id="ARBA00022694"/>
    </source>
</evidence>
<comment type="catalytic activity">
    <reaction evidence="15">
        <text>L-threonylcarbamoyladenylate + adenosine(37) in tRNA = N(6)-L-threonylcarbamoyladenosine(37) in tRNA + AMP + H(+)</text>
        <dbReference type="Rhea" id="RHEA:37059"/>
        <dbReference type="Rhea" id="RHEA-COMP:10162"/>
        <dbReference type="Rhea" id="RHEA-COMP:10163"/>
        <dbReference type="ChEBI" id="CHEBI:15378"/>
        <dbReference type="ChEBI" id="CHEBI:73682"/>
        <dbReference type="ChEBI" id="CHEBI:74411"/>
        <dbReference type="ChEBI" id="CHEBI:74418"/>
        <dbReference type="ChEBI" id="CHEBI:456215"/>
        <dbReference type="EC" id="2.3.1.234"/>
    </reaction>
</comment>
<feature type="domain" description="YrdC-like" evidence="18">
    <location>
        <begin position="348"/>
        <end position="543"/>
    </location>
</feature>
<keyword evidence="8" id="KW-0819">tRNA processing</keyword>
<name>A0A815VHH3_9BILA</name>
<dbReference type="Pfam" id="PF01300">
    <property type="entry name" value="Sua5_yciO_yrdC"/>
    <property type="match status" value="1"/>
</dbReference>
<dbReference type="PRINTS" id="PR00789">
    <property type="entry name" value="OSIALOPTASE"/>
</dbReference>
<comment type="caution">
    <text evidence="20">The sequence shown here is derived from an EMBL/GenBank/DDBJ whole genome shotgun (WGS) entry which is preliminary data.</text>
</comment>
<keyword evidence="13" id="KW-0012">Acyltransferase</keyword>
<dbReference type="PANTHER" id="PTHR17490">
    <property type="entry name" value="SUA5"/>
    <property type="match status" value="1"/>
</dbReference>
<dbReference type="InterPro" id="IPR050156">
    <property type="entry name" value="TC-AMP_synthase_SUA5"/>
</dbReference>
<dbReference type="EC" id="2.7.7.87" evidence="4"/>
<dbReference type="GO" id="GO:0061711">
    <property type="term" value="F:tRNA N(6)-L-threonylcarbamoyladenine synthase activity"/>
    <property type="evidence" value="ECO:0007669"/>
    <property type="project" value="UniProtKB-EC"/>
</dbReference>
<dbReference type="GO" id="GO:0005524">
    <property type="term" value="F:ATP binding"/>
    <property type="evidence" value="ECO:0007669"/>
    <property type="project" value="UniProtKB-KW"/>
</dbReference>
<dbReference type="Proteomes" id="UP000663877">
    <property type="component" value="Unassembled WGS sequence"/>
</dbReference>
<evidence type="ECO:0000256" key="17">
    <source>
        <dbReference type="SAM" id="MobiDB-lite"/>
    </source>
</evidence>
<dbReference type="Pfam" id="PF03481">
    <property type="entry name" value="Sua5_C"/>
    <property type="match status" value="1"/>
</dbReference>
<gene>
    <name evidence="19" type="ORF">BJG266_LOCUS29085</name>
    <name evidence="20" type="ORF">QVE165_LOCUS45361</name>
</gene>
<dbReference type="InterPro" id="IPR000905">
    <property type="entry name" value="Gcp-like_dom"/>
</dbReference>
<evidence type="ECO:0000256" key="1">
    <source>
        <dbReference type="ARBA" id="ARBA00004496"/>
    </source>
</evidence>
<keyword evidence="10" id="KW-0479">Metal-binding</keyword>
<dbReference type="EMBL" id="CAJNOI010000321">
    <property type="protein sequence ID" value="CAF1241608.1"/>
    <property type="molecule type" value="Genomic_DNA"/>
</dbReference>
<comment type="similarity">
    <text evidence="2">Belongs to the SUA5 family.</text>
</comment>
<dbReference type="SUPFAM" id="SSF55821">
    <property type="entry name" value="YrdC/RibB"/>
    <property type="match status" value="1"/>
</dbReference>
<sequence>MSVILGIECTCDDTGVGLVVDGKLVDEIKLTSWDYHSSRPDIDKAYASIMHKKNIPIAVETVLTRNNLRLADVDYVGVSTEPGMMSSVYQGMRYALSAFETSATRNKIIPVHHLEAHLLVVRAFYSDVEFPFYCLVLSGVHTQLFYVKRYRHYELVEEQKGMGLGNALDLVARKLGLDIKTHGSGGRAIEANTIYPFCKNASTEPKQINDWSEIMNFDEVDGIECTYFHHILGLLKRNIKYQPAPEVSSEPEPSSEVQESKKKEHPMAQQKTKLVICGGVSANQHIRLFLQENNIDVFAPPMENCVDNGGMIAWSVYEMLRHRLNPSKELVLRHRSKIEDLKMSSNRYISVEQAADLIINKKVVAFPTETVYGLGARADSDEAVNLIYTSKGRHFNNPLIIHIASLEQLEQLVPNYKTLGDKVQKWIAEWPAPLTLILPYDYVSAPYKVCKMINKNYPNTVAVRMPDNPIALSLIQKAGPIAAPSANTSGKPSPTTAEHVWNDLGERVYGIVDSSEHCQYGIESTIIDLTTSNKATVLRPGSFVWCQSTDSKGDCENKDNEKPKAPGMKYKHYKPDVPLRLIRSIDEVSAAKQRGLRVGFIHWTAHELTPEICNSVRAMYFVAENSDSQMLQRYLYAALWTLNDTANLDVLMINVDGLDNEGVLDKLNKASE</sequence>
<evidence type="ECO:0000256" key="13">
    <source>
        <dbReference type="ARBA" id="ARBA00023315"/>
    </source>
</evidence>
<dbReference type="InterPro" id="IPR017945">
    <property type="entry name" value="DHBP_synth_RibB-like_a/b_dom"/>
</dbReference>
<organism evidence="20 21">
    <name type="scientific">Adineta steineri</name>
    <dbReference type="NCBI Taxonomy" id="433720"/>
    <lineage>
        <taxon>Eukaryota</taxon>
        <taxon>Metazoa</taxon>
        <taxon>Spiralia</taxon>
        <taxon>Gnathifera</taxon>
        <taxon>Rotifera</taxon>
        <taxon>Eurotatoria</taxon>
        <taxon>Bdelloidea</taxon>
        <taxon>Adinetida</taxon>
        <taxon>Adinetidae</taxon>
        <taxon>Adineta</taxon>
    </lineage>
</organism>
<dbReference type="GO" id="GO:0008033">
    <property type="term" value="P:tRNA processing"/>
    <property type="evidence" value="ECO:0007669"/>
    <property type="project" value="UniProtKB-KW"/>
</dbReference>
<dbReference type="OrthoDB" id="3648309at2759"/>
<feature type="region of interest" description="Disordered" evidence="17">
    <location>
        <begin position="244"/>
        <end position="268"/>
    </location>
</feature>
<evidence type="ECO:0000256" key="15">
    <source>
        <dbReference type="ARBA" id="ARBA00048117"/>
    </source>
</evidence>
<accession>A0A815VHH3</accession>
<keyword evidence="9" id="KW-0548">Nucleotidyltransferase</keyword>
<dbReference type="InterPro" id="IPR006070">
    <property type="entry name" value="Sua5-like_dom"/>
</dbReference>
<evidence type="ECO:0000256" key="10">
    <source>
        <dbReference type="ARBA" id="ARBA00022723"/>
    </source>
</evidence>
<dbReference type="Proteomes" id="UP000663832">
    <property type="component" value="Unassembled WGS sequence"/>
</dbReference>
<keyword evidence="11" id="KW-0547">Nucleotide-binding</keyword>
<dbReference type="GO" id="GO:0061710">
    <property type="term" value="F:L-threonylcarbamoyladenylate synthase"/>
    <property type="evidence" value="ECO:0007669"/>
    <property type="project" value="UniProtKB-EC"/>
</dbReference>
<dbReference type="AlphaFoldDB" id="A0A815VHH3"/>
<dbReference type="PROSITE" id="PS51163">
    <property type="entry name" value="YRDC"/>
    <property type="match status" value="1"/>
</dbReference>
<keyword evidence="7" id="KW-0808">Transferase</keyword>
<dbReference type="PANTHER" id="PTHR17490:SF16">
    <property type="entry name" value="THREONYLCARBAMOYL-AMP SYNTHASE"/>
    <property type="match status" value="1"/>
</dbReference>
<dbReference type="Gene3D" id="3.40.50.11030">
    <property type="entry name" value="Threonylcarbamoyl-AMP synthase, C-terminal domain"/>
    <property type="match status" value="1"/>
</dbReference>
<comment type="subcellular location">
    <subcellularLocation>
        <location evidence="1">Cytoplasm</location>
    </subcellularLocation>
</comment>
<evidence type="ECO:0000256" key="2">
    <source>
        <dbReference type="ARBA" id="ARBA00007663"/>
    </source>
</evidence>
<dbReference type="SUPFAM" id="SSF53067">
    <property type="entry name" value="Actin-like ATPase domain"/>
    <property type="match status" value="1"/>
</dbReference>
<dbReference type="Gene3D" id="3.30.420.40">
    <property type="match status" value="2"/>
</dbReference>
<reference evidence="20" key="1">
    <citation type="submission" date="2021-02" db="EMBL/GenBank/DDBJ databases">
        <authorList>
            <person name="Nowell W R."/>
        </authorList>
    </citation>
    <scope>NUCLEOTIDE SEQUENCE</scope>
</reference>
<dbReference type="Pfam" id="PF00814">
    <property type="entry name" value="TsaD"/>
    <property type="match status" value="1"/>
</dbReference>
<evidence type="ECO:0000256" key="11">
    <source>
        <dbReference type="ARBA" id="ARBA00022741"/>
    </source>
</evidence>
<dbReference type="NCBIfam" id="TIGR00057">
    <property type="entry name" value="L-threonylcarbamoyladenylate synthase"/>
    <property type="match status" value="1"/>
</dbReference>
<dbReference type="InterPro" id="IPR043129">
    <property type="entry name" value="ATPase_NBD"/>
</dbReference>
<protein>
    <recommendedName>
        <fullName evidence="5">Threonylcarbamoyl-AMP synthase</fullName>
        <ecNumber evidence="3">2.3.1.234</ecNumber>
        <ecNumber evidence="4">2.7.7.87</ecNumber>
    </recommendedName>
    <alternativeName>
        <fullName evidence="14">L-threonylcarbamoyladenylate synthase</fullName>
    </alternativeName>
</protein>
<keyword evidence="21" id="KW-1185">Reference proteome</keyword>
<proteinExistence type="inferred from homology"/>
<evidence type="ECO:0000256" key="12">
    <source>
        <dbReference type="ARBA" id="ARBA00022840"/>
    </source>
</evidence>
<evidence type="ECO:0000256" key="7">
    <source>
        <dbReference type="ARBA" id="ARBA00022679"/>
    </source>
</evidence>